<dbReference type="FunFam" id="3.30.200.20:FF:000354">
    <property type="entry name" value="AGC/YANK protein kinase"/>
    <property type="match status" value="1"/>
</dbReference>
<dbReference type="Pfam" id="PF00069">
    <property type="entry name" value="Pkinase"/>
    <property type="match status" value="1"/>
</dbReference>
<organism evidence="11 12">
    <name type="scientific">Syncephalastrum racemosum</name>
    <name type="common">Filamentous fungus</name>
    <dbReference type="NCBI Taxonomy" id="13706"/>
    <lineage>
        <taxon>Eukaryota</taxon>
        <taxon>Fungi</taxon>
        <taxon>Fungi incertae sedis</taxon>
        <taxon>Mucoromycota</taxon>
        <taxon>Mucoromycotina</taxon>
        <taxon>Mucoromycetes</taxon>
        <taxon>Mucorales</taxon>
        <taxon>Syncephalastraceae</taxon>
        <taxon>Syncephalastrum</taxon>
    </lineage>
</organism>
<dbReference type="AlphaFoldDB" id="A0A1X2HC51"/>
<evidence type="ECO:0000259" key="9">
    <source>
        <dbReference type="PROSITE" id="PS50011"/>
    </source>
</evidence>
<dbReference type="InterPro" id="IPR017441">
    <property type="entry name" value="Protein_kinase_ATP_BS"/>
</dbReference>
<dbReference type="InParanoid" id="A0A1X2HC51"/>
<dbReference type="PROSITE" id="PS51285">
    <property type="entry name" value="AGC_KINASE_CTER"/>
    <property type="match status" value="1"/>
</dbReference>
<dbReference type="GO" id="GO:0004703">
    <property type="term" value="F:G protein-coupled receptor kinase activity"/>
    <property type="evidence" value="ECO:0007669"/>
    <property type="project" value="TreeGrafter"/>
</dbReference>
<dbReference type="STRING" id="13706.A0A1X2HC51"/>
<dbReference type="PANTHER" id="PTHR24355">
    <property type="entry name" value="G PROTEIN-COUPLED RECEPTOR KINASE/RIBOSOMAL PROTEIN S6 KINASE"/>
    <property type="match status" value="1"/>
</dbReference>
<evidence type="ECO:0000256" key="2">
    <source>
        <dbReference type="ARBA" id="ARBA00022679"/>
    </source>
</evidence>
<feature type="binding site" evidence="6">
    <location>
        <position position="51"/>
    </location>
    <ligand>
        <name>ATP</name>
        <dbReference type="ChEBI" id="CHEBI:30616"/>
    </ligand>
</feature>
<keyword evidence="1 7" id="KW-0723">Serine/threonine-protein kinase</keyword>
<evidence type="ECO:0000256" key="6">
    <source>
        <dbReference type="PROSITE-ProRule" id="PRU10141"/>
    </source>
</evidence>
<evidence type="ECO:0000259" key="10">
    <source>
        <dbReference type="PROSITE" id="PS51285"/>
    </source>
</evidence>
<dbReference type="PANTHER" id="PTHR24355:SF30">
    <property type="entry name" value="SERINE_THREONINE-PROTEIN KINASE 32B ISOFORM X1"/>
    <property type="match status" value="1"/>
</dbReference>
<feature type="region of interest" description="Disordered" evidence="8">
    <location>
        <begin position="314"/>
        <end position="353"/>
    </location>
</feature>
<dbReference type="GO" id="GO:0007186">
    <property type="term" value="P:G protein-coupled receptor signaling pathway"/>
    <property type="evidence" value="ECO:0007669"/>
    <property type="project" value="TreeGrafter"/>
</dbReference>
<dbReference type="OrthoDB" id="354826at2759"/>
<dbReference type="Proteomes" id="UP000242180">
    <property type="component" value="Unassembled WGS sequence"/>
</dbReference>
<reference evidence="11 12" key="1">
    <citation type="submission" date="2016-07" db="EMBL/GenBank/DDBJ databases">
        <title>Pervasive Adenine N6-methylation of Active Genes in Fungi.</title>
        <authorList>
            <consortium name="DOE Joint Genome Institute"/>
            <person name="Mondo S.J."/>
            <person name="Dannebaum R.O."/>
            <person name="Kuo R.C."/>
            <person name="Labutti K."/>
            <person name="Haridas S."/>
            <person name="Kuo A."/>
            <person name="Salamov A."/>
            <person name="Ahrendt S.R."/>
            <person name="Lipzen A."/>
            <person name="Sullivan W."/>
            <person name="Andreopoulos W.B."/>
            <person name="Clum A."/>
            <person name="Lindquist E."/>
            <person name="Daum C."/>
            <person name="Ramamoorthy G.K."/>
            <person name="Gryganskyi A."/>
            <person name="Culley D."/>
            <person name="Magnuson J.K."/>
            <person name="James T.Y."/>
            <person name="O'Malley M.A."/>
            <person name="Stajich J.E."/>
            <person name="Spatafora J.W."/>
            <person name="Visel A."/>
            <person name="Grigoriev I.V."/>
        </authorList>
    </citation>
    <scope>NUCLEOTIDE SEQUENCE [LARGE SCALE GENOMIC DNA]</scope>
    <source>
        <strain evidence="11 12">NRRL 2496</strain>
    </source>
</reference>
<dbReference type="GO" id="GO:0009966">
    <property type="term" value="P:regulation of signal transduction"/>
    <property type="evidence" value="ECO:0007669"/>
    <property type="project" value="TreeGrafter"/>
</dbReference>
<dbReference type="FunFam" id="1.10.510.10:FF:000469">
    <property type="entry name" value="Serine/threonine-protein kinase 32B"/>
    <property type="match status" value="1"/>
</dbReference>
<feature type="domain" description="AGC-kinase C-terminal" evidence="10">
    <location>
        <begin position="281"/>
        <end position="375"/>
    </location>
</feature>
<dbReference type="InterPro" id="IPR011009">
    <property type="entry name" value="Kinase-like_dom_sf"/>
</dbReference>
<comment type="caution">
    <text evidence="11">The sequence shown here is derived from an EMBL/GenBank/DDBJ whole genome shotgun (WGS) entry which is preliminary data.</text>
</comment>
<dbReference type="PROSITE" id="PS00108">
    <property type="entry name" value="PROTEIN_KINASE_ST"/>
    <property type="match status" value="1"/>
</dbReference>
<keyword evidence="12" id="KW-1185">Reference proteome</keyword>
<dbReference type="InterPro" id="IPR000719">
    <property type="entry name" value="Prot_kinase_dom"/>
</dbReference>
<evidence type="ECO:0000256" key="5">
    <source>
        <dbReference type="ARBA" id="ARBA00022840"/>
    </source>
</evidence>
<comment type="similarity">
    <text evidence="7">Belongs to the protein kinase superfamily.</text>
</comment>
<dbReference type="FunCoup" id="A0A1X2HC51">
    <property type="interactions" value="131"/>
</dbReference>
<name>A0A1X2HC51_SYNRA</name>
<keyword evidence="5 6" id="KW-0067">ATP-binding</keyword>
<evidence type="ECO:0000256" key="8">
    <source>
        <dbReference type="SAM" id="MobiDB-lite"/>
    </source>
</evidence>
<dbReference type="SUPFAM" id="SSF56112">
    <property type="entry name" value="Protein kinase-like (PK-like)"/>
    <property type="match status" value="1"/>
</dbReference>
<evidence type="ECO:0000256" key="3">
    <source>
        <dbReference type="ARBA" id="ARBA00022741"/>
    </source>
</evidence>
<dbReference type="PROSITE" id="PS50011">
    <property type="entry name" value="PROTEIN_KINASE_DOM"/>
    <property type="match status" value="1"/>
</dbReference>
<dbReference type="Gene3D" id="3.30.200.20">
    <property type="entry name" value="Phosphorylase Kinase, domain 1"/>
    <property type="match status" value="1"/>
</dbReference>
<dbReference type="OMA" id="HFILLRC"/>
<evidence type="ECO:0000256" key="7">
    <source>
        <dbReference type="RuleBase" id="RU000304"/>
    </source>
</evidence>
<keyword evidence="4 11" id="KW-0418">Kinase</keyword>
<dbReference type="CDD" id="cd05578">
    <property type="entry name" value="STKc_Yank1"/>
    <property type="match status" value="1"/>
</dbReference>
<dbReference type="InterPro" id="IPR000961">
    <property type="entry name" value="AGC-kinase_C"/>
</dbReference>
<gene>
    <name evidence="11" type="ORF">BCR43DRAFT_491587</name>
</gene>
<dbReference type="Gene3D" id="1.10.510.10">
    <property type="entry name" value="Transferase(Phosphotransferase) domain 1"/>
    <property type="match status" value="1"/>
</dbReference>
<dbReference type="PROSITE" id="PS00107">
    <property type="entry name" value="PROTEIN_KINASE_ATP"/>
    <property type="match status" value="1"/>
</dbReference>
<dbReference type="SMART" id="SM00220">
    <property type="entry name" value="S_TKc"/>
    <property type="match status" value="1"/>
</dbReference>
<protein>
    <submittedName>
        <fullName evidence="11">Kinase-like protein</fullName>
    </submittedName>
</protein>
<sequence length="418" mass="48152">MGASCCKEEEVDFSEDVDLFHFTLLRSVGKGAFGKVRVVEHKGTKQLFALKYIDKEKCIRMRAVENVISERRLLEHINYNFIVNLRYAFQDEENLFMVIDLMLGGDLRFHLDRLGALPEDYVRFYCAETALALHYLHKKNVVHRDVKPDNILLDEYGHAHLTDFNIAVPFSPAKPLHSIAGSMAYMAPEILTKVGYTCSVDWWSLGIVCYELLLGKRPFRAKSNEQLQRAIMNDPVEFPEDMALSNDAIDFIRGLLTRDVSQRLGATKNDFRRLQGHPWFKDIAWDKLEAKQAEPPFIPDSKRANFDPTHELEEILLEDNPLKNRKRQYKRSESSTSNGHNTDHPMEETSPEHQVLETRFLPFDYTKIDSSRPQSDEAIDIRHMAHGLHAGEKQELDYPVDSKCSLHEKSSFSPLVTT</sequence>
<keyword evidence="3 6" id="KW-0547">Nucleotide-binding</keyword>
<evidence type="ECO:0000256" key="1">
    <source>
        <dbReference type="ARBA" id="ARBA00022527"/>
    </source>
</evidence>
<evidence type="ECO:0000313" key="11">
    <source>
        <dbReference type="EMBL" id="ORY96373.1"/>
    </source>
</evidence>
<dbReference type="InterPro" id="IPR008271">
    <property type="entry name" value="Ser/Thr_kinase_AS"/>
</dbReference>
<proteinExistence type="inferred from homology"/>
<accession>A0A1X2HC51</accession>
<feature type="compositionally biased region" description="Basic and acidic residues" evidence="8">
    <location>
        <begin position="341"/>
        <end position="353"/>
    </location>
</feature>
<dbReference type="GO" id="GO:0001664">
    <property type="term" value="F:G protein-coupled receptor binding"/>
    <property type="evidence" value="ECO:0007669"/>
    <property type="project" value="TreeGrafter"/>
</dbReference>
<feature type="domain" description="Protein kinase" evidence="9">
    <location>
        <begin position="22"/>
        <end position="280"/>
    </location>
</feature>
<evidence type="ECO:0000256" key="4">
    <source>
        <dbReference type="ARBA" id="ARBA00022777"/>
    </source>
</evidence>
<dbReference type="EMBL" id="MCGN01000005">
    <property type="protein sequence ID" value="ORY96373.1"/>
    <property type="molecule type" value="Genomic_DNA"/>
</dbReference>
<keyword evidence="2" id="KW-0808">Transferase</keyword>
<feature type="region of interest" description="Disordered" evidence="8">
    <location>
        <begin position="367"/>
        <end position="386"/>
    </location>
</feature>
<evidence type="ECO:0000313" key="12">
    <source>
        <dbReference type="Proteomes" id="UP000242180"/>
    </source>
</evidence>
<dbReference type="GO" id="GO:0005524">
    <property type="term" value="F:ATP binding"/>
    <property type="evidence" value="ECO:0007669"/>
    <property type="project" value="UniProtKB-UniRule"/>
</dbReference>